<evidence type="ECO:0000256" key="3">
    <source>
        <dbReference type="ARBA" id="ARBA00022989"/>
    </source>
</evidence>
<protein>
    <submittedName>
        <fullName evidence="5">Uncharacterized protein</fullName>
    </submittedName>
</protein>
<organism evidence="5 6">
    <name type="scientific">Microthyrium microscopicum</name>
    <dbReference type="NCBI Taxonomy" id="703497"/>
    <lineage>
        <taxon>Eukaryota</taxon>
        <taxon>Fungi</taxon>
        <taxon>Dikarya</taxon>
        <taxon>Ascomycota</taxon>
        <taxon>Pezizomycotina</taxon>
        <taxon>Dothideomycetes</taxon>
        <taxon>Dothideomycetes incertae sedis</taxon>
        <taxon>Microthyriales</taxon>
        <taxon>Microthyriaceae</taxon>
        <taxon>Microthyrium</taxon>
    </lineage>
</organism>
<evidence type="ECO:0000256" key="1">
    <source>
        <dbReference type="ARBA" id="ARBA00004141"/>
    </source>
</evidence>
<dbReference type="PRINTS" id="PR00342">
    <property type="entry name" value="RHESUSRHD"/>
</dbReference>
<sequence>MKYFQAYFTLTIFASKMPPVDRYTAGLVILYYLSSVSAVPVTPDAVHDHEKRQLAGLTGALPIGSTNGINTGIVKGGPISGLSGSALPLAGAPLPAGPAVPNVGVLTAPVTGLVGIGSQAIPGLVGGLSAGLANVGPGLSGQSPAGPLQGIQQGVVNGVSSLLPGLVGELQSIIKVIAALVPANLLGPTISNVLQSIPGYIPGLLQTPGPVLSNLPVANGLTSALPTGGLGGLGVVTGVLGSVPGAGSLPLPVPGVASPATGLTGGVPAALGTVPGLDSLPIPALPAAPVAGMTDNLPLDVLGDLPTTPPLPDLARFKG</sequence>
<dbReference type="InterPro" id="IPR002229">
    <property type="entry name" value="RhesusRHD"/>
</dbReference>
<dbReference type="AlphaFoldDB" id="A0A6A6TYB4"/>
<keyword evidence="3" id="KW-1133">Transmembrane helix</keyword>
<reference evidence="5" key="1">
    <citation type="journal article" date="2020" name="Stud. Mycol.">
        <title>101 Dothideomycetes genomes: a test case for predicting lifestyles and emergence of pathogens.</title>
        <authorList>
            <person name="Haridas S."/>
            <person name="Albert R."/>
            <person name="Binder M."/>
            <person name="Bloem J."/>
            <person name="Labutti K."/>
            <person name="Salamov A."/>
            <person name="Andreopoulos B."/>
            <person name="Baker S."/>
            <person name="Barry K."/>
            <person name="Bills G."/>
            <person name="Bluhm B."/>
            <person name="Cannon C."/>
            <person name="Castanera R."/>
            <person name="Culley D."/>
            <person name="Daum C."/>
            <person name="Ezra D."/>
            <person name="Gonzalez J."/>
            <person name="Henrissat B."/>
            <person name="Kuo A."/>
            <person name="Liang C."/>
            <person name="Lipzen A."/>
            <person name="Lutzoni F."/>
            <person name="Magnuson J."/>
            <person name="Mondo S."/>
            <person name="Nolan M."/>
            <person name="Ohm R."/>
            <person name="Pangilinan J."/>
            <person name="Park H.-J."/>
            <person name="Ramirez L."/>
            <person name="Alfaro M."/>
            <person name="Sun H."/>
            <person name="Tritt A."/>
            <person name="Yoshinaga Y."/>
            <person name="Zwiers L.-H."/>
            <person name="Turgeon B."/>
            <person name="Goodwin S."/>
            <person name="Spatafora J."/>
            <person name="Crous P."/>
            <person name="Grigoriev I."/>
        </authorList>
    </citation>
    <scope>NUCLEOTIDE SEQUENCE</scope>
    <source>
        <strain evidence="5">CBS 115976</strain>
    </source>
</reference>
<dbReference type="EMBL" id="MU004243">
    <property type="protein sequence ID" value="KAF2664147.1"/>
    <property type="molecule type" value="Genomic_DNA"/>
</dbReference>
<gene>
    <name evidence="5" type="ORF">BT63DRAFT_102253</name>
</gene>
<keyword evidence="2" id="KW-0812">Transmembrane</keyword>
<keyword evidence="6" id="KW-1185">Reference proteome</keyword>
<keyword evidence="4" id="KW-0472">Membrane</keyword>
<evidence type="ECO:0000256" key="2">
    <source>
        <dbReference type="ARBA" id="ARBA00022692"/>
    </source>
</evidence>
<name>A0A6A6TYB4_9PEZI</name>
<comment type="subcellular location">
    <subcellularLocation>
        <location evidence="1">Membrane</location>
        <topology evidence="1">Multi-pass membrane protein</topology>
    </subcellularLocation>
</comment>
<evidence type="ECO:0000313" key="5">
    <source>
        <dbReference type="EMBL" id="KAF2664147.1"/>
    </source>
</evidence>
<accession>A0A6A6TYB4</accession>
<dbReference type="GO" id="GO:0005886">
    <property type="term" value="C:plasma membrane"/>
    <property type="evidence" value="ECO:0007669"/>
    <property type="project" value="InterPro"/>
</dbReference>
<dbReference type="Proteomes" id="UP000799302">
    <property type="component" value="Unassembled WGS sequence"/>
</dbReference>
<evidence type="ECO:0000256" key="4">
    <source>
        <dbReference type="ARBA" id="ARBA00023136"/>
    </source>
</evidence>
<evidence type="ECO:0000313" key="6">
    <source>
        <dbReference type="Proteomes" id="UP000799302"/>
    </source>
</evidence>
<proteinExistence type="predicted"/>